<dbReference type="GO" id="GO:0004674">
    <property type="term" value="F:protein serine/threonine kinase activity"/>
    <property type="evidence" value="ECO:0007669"/>
    <property type="project" value="UniProtKB-KW"/>
</dbReference>
<evidence type="ECO:0000256" key="5">
    <source>
        <dbReference type="ARBA" id="ARBA00022777"/>
    </source>
</evidence>
<feature type="domain" description="Protein kinase" evidence="10">
    <location>
        <begin position="171"/>
        <end position="481"/>
    </location>
</feature>
<evidence type="ECO:0000256" key="1">
    <source>
        <dbReference type="ARBA" id="ARBA00012513"/>
    </source>
</evidence>
<evidence type="ECO:0000313" key="11">
    <source>
        <dbReference type="EMBL" id="KAH7076252.1"/>
    </source>
</evidence>
<dbReference type="InterPro" id="IPR000719">
    <property type="entry name" value="Prot_kinase_dom"/>
</dbReference>
<accession>A0A8K0QX18</accession>
<proteinExistence type="predicted"/>
<evidence type="ECO:0000259" key="10">
    <source>
        <dbReference type="PROSITE" id="PS50011"/>
    </source>
</evidence>
<dbReference type="Proteomes" id="UP000813461">
    <property type="component" value="Unassembled WGS sequence"/>
</dbReference>
<feature type="region of interest" description="Disordered" evidence="9">
    <location>
        <begin position="47"/>
        <end position="128"/>
    </location>
</feature>
<evidence type="ECO:0000256" key="4">
    <source>
        <dbReference type="ARBA" id="ARBA00022741"/>
    </source>
</evidence>
<dbReference type="AlphaFoldDB" id="A0A8K0QX18"/>
<sequence length="517" mass="57826">MVQAKSIVSKKRGEPSPRSATDDESEVNKKRQARSVCDSFISAQNHDLFEPPHYYSNESPEFTTFSSGNDESLALSPSYPNSHDGGSEGATPDTEPPMLGVSDDDIPTPDVFHTATPGYSAPQHTPGRLDSGSKYGQALIKEHALVAKETEANWSGRGQHVEFQRTDIVPLEVEKAIGHSGTALVESVLCRRIRLARKSIRVNRRAKLDDLVKEVAYLNRLRHRHIVQLVGSYLQGPVFAILLLYPVATGDLTKYLNEWRPSGLWYDGRTPSSPFARAEYHLSQFIVCLSHAIGYLHDQGIRHMDIKPSNILVHERRQLGEMPTRAVYLTDFGISRSFTENESSQTDGPTSMTRRWCSPEVAAGEPHGRASDIFSLGCVFTQMLTPLARMSLVEFDDFRAGETEDDSFQANLPRVEQWVAQIACKIRASSERNRHVVPPIDFVEHLQSMLREDPHMRPTASMLLENINSCMGKLEWDHAWYGRISSCCSAEREGYLVAEEDAVFNAYKFSGDLGTIS</sequence>
<evidence type="ECO:0000313" key="12">
    <source>
        <dbReference type="Proteomes" id="UP000813461"/>
    </source>
</evidence>
<evidence type="ECO:0000256" key="6">
    <source>
        <dbReference type="ARBA" id="ARBA00022840"/>
    </source>
</evidence>
<protein>
    <recommendedName>
        <fullName evidence="1">non-specific serine/threonine protein kinase</fullName>
        <ecNumber evidence="1">2.7.11.1</ecNumber>
    </recommendedName>
</protein>
<keyword evidence="6" id="KW-0067">ATP-binding</keyword>
<name>A0A8K0QX18_9PLEO</name>
<dbReference type="EC" id="2.7.11.1" evidence="1"/>
<dbReference type="GO" id="GO:0005524">
    <property type="term" value="F:ATP binding"/>
    <property type="evidence" value="ECO:0007669"/>
    <property type="project" value="UniProtKB-KW"/>
</dbReference>
<feature type="compositionally biased region" description="Polar residues" evidence="9">
    <location>
        <begin position="56"/>
        <end position="70"/>
    </location>
</feature>
<gene>
    <name evidence="11" type="ORF">FB567DRAFT_535807</name>
</gene>
<dbReference type="InterPro" id="IPR053235">
    <property type="entry name" value="Ser_Thr_kinase"/>
</dbReference>
<dbReference type="Gene3D" id="1.10.510.10">
    <property type="entry name" value="Transferase(Phosphotransferase) domain 1"/>
    <property type="match status" value="1"/>
</dbReference>
<keyword evidence="5 11" id="KW-0418">Kinase</keyword>
<keyword evidence="12" id="KW-1185">Reference proteome</keyword>
<dbReference type="PANTHER" id="PTHR24361:SF433">
    <property type="entry name" value="PROTEIN KINASE DOMAIN-CONTAINING PROTEIN"/>
    <property type="match status" value="1"/>
</dbReference>
<keyword evidence="4" id="KW-0547">Nucleotide-binding</keyword>
<dbReference type="OrthoDB" id="4062651at2759"/>
<dbReference type="GO" id="GO:0005737">
    <property type="term" value="C:cytoplasm"/>
    <property type="evidence" value="ECO:0007669"/>
    <property type="project" value="TreeGrafter"/>
</dbReference>
<evidence type="ECO:0000256" key="2">
    <source>
        <dbReference type="ARBA" id="ARBA00022527"/>
    </source>
</evidence>
<reference evidence="11" key="1">
    <citation type="journal article" date="2021" name="Nat. Commun.">
        <title>Genetic determinants of endophytism in the Arabidopsis root mycobiome.</title>
        <authorList>
            <person name="Mesny F."/>
            <person name="Miyauchi S."/>
            <person name="Thiergart T."/>
            <person name="Pickel B."/>
            <person name="Atanasova L."/>
            <person name="Karlsson M."/>
            <person name="Huettel B."/>
            <person name="Barry K.W."/>
            <person name="Haridas S."/>
            <person name="Chen C."/>
            <person name="Bauer D."/>
            <person name="Andreopoulos W."/>
            <person name="Pangilinan J."/>
            <person name="LaButti K."/>
            <person name="Riley R."/>
            <person name="Lipzen A."/>
            <person name="Clum A."/>
            <person name="Drula E."/>
            <person name="Henrissat B."/>
            <person name="Kohler A."/>
            <person name="Grigoriev I.V."/>
            <person name="Martin F.M."/>
            <person name="Hacquard S."/>
        </authorList>
    </citation>
    <scope>NUCLEOTIDE SEQUENCE</scope>
    <source>
        <strain evidence="11">MPI-SDFR-AT-0120</strain>
    </source>
</reference>
<dbReference type="SUPFAM" id="SSF56112">
    <property type="entry name" value="Protein kinase-like (PK-like)"/>
    <property type="match status" value="1"/>
</dbReference>
<keyword evidence="3" id="KW-0808">Transferase</keyword>
<dbReference type="CDD" id="cd00180">
    <property type="entry name" value="PKc"/>
    <property type="match status" value="1"/>
</dbReference>
<comment type="catalytic activity">
    <reaction evidence="7">
        <text>L-threonyl-[protein] + ATP = O-phospho-L-threonyl-[protein] + ADP + H(+)</text>
        <dbReference type="Rhea" id="RHEA:46608"/>
        <dbReference type="Rhea" id="RHEA-COMP:11060"/>
        <dbReference type="Rhea" id="RHEA-COMP:11605"/>
        <dbReference type="ChEBI" id="CHEBI:15378"/>
        <dbReference type="ChEBI" id="CHEBI:30013"/>
        <dbReference type="ChEBI" id="CHEBI:30616"/>
        <dbReference type="ChEBI" id="CHEBI:61977"/>
        <dbReference type="ChEBI" id="CHEBI:456216"/>
        <dbReference type="EC" id="2.7.11.1"/>
    </reaction>
</comment>
<comment type="caution">
    <text evidence="11">The sequence shown here is derived from an EMBL/GenBank/DDBJ whole genome shotgun (WGS) entry which is preliminary data.</text>
</comment>
<comment type="catalytic activity">
    <reaction evidence="8">
        <text>L-seryl-[protein] + ATP = O-phospho-L-seryl-[protein] + ADP + H(+)</text>
        <dbReference type="Rhea" id="RHEA:17989"/>
        <dbReference type="Rhea" id="RHEA-COMP:9863"/>
        <dbReference type="Rhea" id="RHEA-COMP:11604"/>
        <dbReference type="ChEBI" id="CHEBI:15378"/>
        <dbReference type="ChEBI" id="CHEBI:29999"/>
        <dbReference type="ChEBI" id="CHEBI:30616"/>
        <dbReference type="ChEBI" id="CHEBI:83421"/>
        <dbReference type="ChEBI" id="CHEBI:456216"/>
        <dbReference type="EC" id="2.7.11.1"/>
    </reaction>
</comment>
<dbReference type="SMART" id="SM00220">
    <property type="entry name" value="S_TKc"/>
    <property type="match status" value="1"/>
</dbReference>
<dbReference type="Gene3D" id="3.30.200.20">
    <property type="entry name" value="Phosphorylase Kinase, domain 1"/>
    <property type="match status" value="1"/>
</dbReference>
<evidence type="ECO:0000256" key="9">
    <source>
        <dbReference type="SAM" id="MobiDB-lite"/>
    </source>
</evidence>
<dbReference type="InterPro" id="IPR011009">
    <property type="entry name" value="Kinase-like_dom_sf"/>
</dbReference>
<dbReference type="InterPro" id="IPR008271">
    <property type="entry name" value="Ser/Thr_kinase_AS"/>
</dbReference>
<keyword evidence="2" id="KW-0723">Serine/threonine-protein kinase</keyword>
<organism evidence="11 12">
    <name type="scientific">Paraphoma chrysanthemicola</name>
    <dbReference type="NCBI Taxonomy" id="798071"/>
    <lineage>
        <taxon>Eukaryota</taxon>
        <taxon>Fungi</taxon>
        <taxon>Dikarya</taxon>
        <taxon>Ascomycota</taxon>
        <taxon>Pezizomycotina</taxon>
        <taxon>Dothideomycetes</taxon>
        <taxon>Pleosporomycetidae</taxon>
        <taxon>Pleosporales</taxon>
        <taxon>Pleosporineae</taxon>
        <taxon>Phaeosphaeriaceae</taxon>
        <taxon>Paraphoma</taxon>
    </lineage>
</organism>
<dbReference type="PROSITE" id="PS00108">
    <property type="entry name" value="PROTEIN_KINASE_ST"/>
    <property type="match status" value="1"/>
</dbReference>
<dbReference type="EMBL" id="JAGMVJ010000019">
    <property type="protein sequence ID" value="KAH7076252.1"/>
    <property type="molecule type" value="Genomic_DNA"/>
</dbReference>
<dbReference type="Pfam" id="PF00069">
    <property type="entry name" value="Pkinase"/>
    <property type="match status" value="1"/>
</dbReference>
<dbReference type="PROSITE" id="PS50011">
    <property type="entry name" value="PROTEIN_KINASE_DOM"/>
    <property type="match status" value="1"/>
</dbReference>
<feature type="region of interest" description="Disordered" evidence="9">
    <location>
        <begin position="1"/>
        <end position="33"/>
    </location>
</feature>
<evidence type="ECO:0000256" key="8">
    <source>
        <dbReference type="ARBA" id="ARBA00048679"/>
    </source>
</evidence>
<evidence type="ECO:0000256" key="7">
    <source>
        <dbReference type="ARBA" id="ARBA00047899"/>
    </source>
</evidence>
<evidence type="ECO:0000256" key="3">
    <source>
        <dbReference type="ARBA" id="ARBA00022679"/>
    </source>
</evidence>
<dbReference type="PANTHER" id="PTHR24361">
    <property type="entry name" value="MITOGEN-ACTIVATED KINASE KINASE KINASE"/>
    <property type="match status" value="1"/>
</dbReference>